<dbReference type="Pfam" id="PF00172">
    <property type="entry name" value="Zn_clus"/>
    <property type="match status" value="1"/>
</dbReference>
<keyword evidence="3" id="KW-0238">DNA-binding</keyword>
<reference evidence="8" key="1">
    <citation type="journal article" date="2014" name="Genome Announc.">
        <title>Draft genome sequence of the formaldehyde-resistant fungus Byssochlamys spectabilis No. 5 (anamorph Paecilomyces variotii No. 5) (NBRC109023).</title>
        <authorList>
            <person name="Oka T."/>
            <person name="Ekino K."/>
            <person name="Fukuda K."/>
            <person name="Nomura Y."/>
        </authorList>
    </citation>
    <scope>NUCLEOTIDE SEQUENCE [LARGE SCALE GENOMIC DNA]</scope>
    <source>
        <strain evidence="8">No. 5 / NBRC 109023</strain>
    </source>
</reference>
<name>V5GCM2_BYSSN</name>
<dbReference type="GO" id="GO:0006351">
    <property type="term" value="P:DNA-templated transcription"/>
    <property type="evidence" value="ECO:0007669"/>
    <property type="project" value="InterPro"/>
</dbReference>
<evidence type="ECO:0000256" key="4">
    <source>
        <dbReference type="ARBA" id="ARBA00023163"/>
    </source>
</evidence>
<keyword evidence="8" id="KW-1185">Reference proteome</keyword>
<dbReference type="SMART" id="SM00066">
    <property type="entry name" value="GAL4"/>
    <property type="match status" value="1"/>
</dbReference>
<evidence type="ECO:0000256" key="1">
    <source>
        <dbReference type="ARBA" id="ARBA00022723"/>
    </source>
</evidence>
<gene>
    <name evidence="7" type="ORF">PVAR5_7356</name>
</gene>
<dbReference type="PROSITE" id="PS00463">
    <property type="entry name" value="ZN2_CY6_FUNGAL_1"/>
    <property type="match status" value="1"/>
</dbReference>
<keyword evidence="4" id="KW-0804">Transcription</keyword>
<accession>V5GCM2</accession>
<proteinExistence type="predicted"/>
<evidence type="ECO:0000256" key="2">
    <source>
        <dbReference type="ARBA" id="ARBA00023015"/>
    </source>
</evidence>
<dbReference type="GO" id="GO:0000981">
    <property type="term" value="F:DNA-binding transcription factor activity, RNA polymerase II-specific"/>
    <property type="evidence" value="ECO:0007669"/>
    <property type="project" value="InterPro"/>
</dbReference>
<dbReference type="InterPro" id="IPR036864">
    <property type="entry name" value="Zn2-C6_fun-type_DNA-bd_sf"/>
</dbReference>
<dbReference type="AlphaFoldDB" id="V5GCM2"/>
<dbReference type="HOGENOM" id="CLU_015502_0_0_1"/>
<dbReference type="CDD" id="cd00067">
    <property type="entry name" value="GAL4"/>
    <property type="match status" value="1"/>
</dbReference>
<dbReference type="eggNOG" id="ENOG502RF8N">
    <property type="taxonomic scope" value="Eukaryota"/>
</dbReference>
<evidence type="ECO:0000313" key="7">
    <source>
        <dbReference type="EMBL" id="GAD98657.1"/>
    </source>
</evidence>
<protein>
    <submittedName>
        <fullName evidence="7">C6 transcription factor, putative</fullName>
    </submittedName>
</protein>
<dbReference type="InterPro" id="IPR001138">
    <property type="entry name" value="Zn2Cys6_DnaBD"/>
</dbReference>
<dbReference type="GO" id="GO:0003677">
    <property type="term" value="F:DNA binding"/>
    <property type="evidence" value="ECO:0007669"/>
    <property type="project" value="UniProtKB-KW"/>
</dbReference>
<sequence length="462" mass="51484">MVARSLYQSSPAVNADTRLVQATTVAMQTQNDLSSKKQDNPISSACVPCRSRHLKCDGLAPICSRCQTTDTNCYYIQSRRGLRPQKPDSASRTVASQVSFPTERSSDADIILGSSYDPGMFSGLAMDDLSSEFLLGSVPTPIGHTQQSLEQALEAGSTLNLPNAVDLPPNELVPAVGDRSKSPSIGEVAFDPMIQLYYQNFHGSHPFVVPWKAVNSPLCQYLPSYLLSVMRYVGSHYHPNQSFRDIYQRKVHRESLNDTSRTGFKVQGLLLLSIVDHSSGYEDRALQTLETAIKMALDIRMDRELFVLNNSGGNAVLEESWRRTYWELYVVSGLFAAFRQETTFALHSQYADVRLPCRDEVYNAAGAIPRGVTLEAFQNFWLRGDASNNFSSFSYRIQATQILGTILSLGHHMDNNDEIQAEAIDSRLASISMHLPPAQREIYRSDGVLDEMTLQAQMINYL</sequence>
<evidence type="ECO:0000313" key="8">
    <source>
        <dbReference type="Proteomes" id="UP000018001"/>
    </source>
</evidence>
<dbReference type="Pfam" id="PF04082">
    <property type="entry name" value="Fungal_trans"/>
    <property type="match status" value="1"/>
</dbReference>
<dbReference type="Gene3D" id="4.10.240.10">
    <property type="entry name" value="Zn(2)-C6 fungal-type DNA-binding domain"/>
    <property type="match status" value="1"/>
</dbReference>
<dbReference type="InterPro" id="IPR007219">
    <property type="entry name" value="XnlR_reg_dom"/>
</dbReference>
<evidence type="ECO:0000259" key="6">
    <source>
        <dbReference type="PROSITE" id="PS50048"/>
    </source>
</evidence>
<dbReference type="GO" id="GO:0008270">
    <property type="term" value="F:zinc ion binding"/>
    <property type="evidence" value="ECO:0007669"/>
    <property type="project" value="InterPro"/>
</dbReference>
<dbReference type="PANTHER" id="PTHR47431">
    <property type="entry name" value="ZN(II)2CYS6 TRANSCRIPTION FACTOR (EUROFUNG)-RELATED"/>
    <property type="match status" value="1"/>
</dbReference>
<evidence type="ECO:0000256" key="3">
    <source>
        <dbReference type="ARBA" id="ARBA00023125"/>
    </source>
</evidence>
<evidence type="ECO:0000256" key="5">
    <source>
        <dbReference type="ARBA" id="ARBA00023242"/>
    </source>
</evidence>
<dbReference type="EMBL" id="BAUL01000254">
    <property type="protein sequence ID" value="GAD98657.1"/>
    <property type="molecule type" value="Genomic_DNA"/>
</dbReference>
<keyword evidence="5" id="KW-0539">Nucleus</keyword>
<keyword evidence="2" id="KW-0805">Transcription regulation</keyword>
<dbReference type="SUPFAM" id="SSF57701">
    <property type="entry name" value="Zn2/Cys6 DNA-binding domain"/>
    <property type="match status" value="1"/>
</dbReference>
<dbReference type="PANTHER" id="PTHR47431:SF1">
    <property type="entry name" value="ZN(II)2CYS6 TRANSCRIPTION FACTOR (EUROFUNG)"/>
    <property type="match status" value="1"/>
</dbReference>
<dbReference type="CDD" id="cd12148">
    <property type="entry name" value="fungal_TF_MHR"/>
    <property type="match status" value="1"/>
</dbReference>
<dbReference type="InParanoid" id="V5GCM2"/>
<dbReference type="OrthoDB" id="2399539at2759"/>
<feature type="domain" description="Zn(2)-C6 fungal-type" evidence="6">
    <location>
        <begin position="45"/>
        <end position="75"/>
    </location>
</feature>
<dbReference type="PROSITE" id="PS50048">
    <property type="entry name" value="ZN2_CY6_FUNGAL_2"/>
    <property type="match status" value="1"/>
</dbReference>
<dbReference type="Proteomes" id="UP000018001">
    <property type="component" value="Unassembled WGS sequence"/>
</dbReference>
<keyword evidence="1" id="KW-0479">Metal-binding</keyword>
<feature type="non-terminal residue" evidence="7">
    <location>
        <position position="462"/>
    </location>
</feature>
<comment type="caution">
    <text evidence="7">The sequence shown here is derived from an EMBL/GenBank/DDBJ whole genome shotgun (WGS) entry which is preliminary data.</text>
</comment>
<organism evidence="7 8">
    <name type="scientific">Byssochlamys spectabilis (strain No. 5 / NBRC 109023)</name>
    <name type="common">Paecilomyces variotii</name>
    <dbReference type="NCBI Taxonomy" id="1356009"/>
    <lineage>
        <taxon>Eukaryota</taxon>
        <taxon>Fungi</taxon>
        <taxon>Dikarya</taxon>
        <taxon>Ascomycota</taxon>
        <taxon>Pezizomycotina</taxon>
        <taxon>Eurotiomycetes</taxon>
        <taxon>Eurotiomycetidae</taxon>
        <taxon>Eurotiales</taxon>
        <taxon>Thermoascaceae</taxon>
        <taxon>Paecilomyces</taxon>
    </lineage>
</organism>